<dbReference type="GO" id="GO:0046464">
    <property type="term" value="P:acylglycerol catabolic process"/>
    <property type="evidence" value="ECO:0007669"/>
    <property type="project" value="TreeGrafter"/>
</dbReference>
<gene>
    <name evidence="2" type="ORF">CWI83_07375</name>
</gene>
<keyword evidence="2" id="KW-0378">Hydrolase</keyword>
<dbReference type="InterPro" id="IPR029058">
    <property type="entry name" value="AB_hydrolase_fold"/>
</dbReference>
<dbReference type="EMBL" id="PIQG01000003">
    <property type="protein sequence ID" value="RUO76737.1"/>
    <property type="molecule type" value="Genomic_DNA"/>
</dbReference>
<evidence type="ECO:0000259" key="1">
    <source>
        <dbReference type="Pfam" id="PF00561"/>
    </source>
</evidence>
<dbReference type="SUPFAM" id="SSF53474">
    <property type="entry name" value="alpha/beta-Hydrolases"/>
    <property type="match status" value="1"/>
</dbReference>
<accession>A0A432ZFJ2</accession>
<dbReference type="PANTHER" id="PTHR43798">
    <property type="entry name" value="MONOACYLGLYCEROL LIPASE"/>
    <property type="match status" value="1"/>
</dbReference>
<evidence type="ECO:0000313" key="2">
    <source>
        <dbReference type="EMBL" id="RUO76737.1"/>
    </source>
</evidence>
<protein>
    <submittedName>
        <fullName evidence="2">Alpha/beta hydrolase</fullName>
    </submittedName>
</protein>
<reference evidence="2 3" key="1">
    <citation type="journal article" date="2011" name="Front. Microbiol.">
        <title>Genomic signatures of strain selection and enhancement in Bacillus atrophaeus var. globigii, a historical biowarfare simulant.</title>
        <authorList>
            <person name="Gibbons H.S."/>
            <person name="Broomall S.M."/>
            <person name="McNew L.A."/>
            <person name="Daligault H."/>
            <person name="Chapman C."/>
            <person name="Bruce D."/>
            <person name="Karavis M."/>
            <person name="Krepps M."/>
            <person name="McGregor P.A."/>
            <person name="Hong C."/>
            <person name="Park K.H."/>
            <person name="Akmal A."/>
            <person name="Feldman A."/>
            <person name="Lin J.S."/>
            <person name="Chang W.E."/>
            <person name="Higgs B.W."/>
            <person name="Demirev P."/>
            <person name="Lindquist J."/>
            <person name="Liem A."/>
            <person name="Fochler E."/>
            <person name="Read T.D."/>
            <person name="Tapia R."/>
            <person name="Johnson S."/>
            <person name="Bishop-Lilly K.A."/>
            <person name="Detter C."/>
            <person name="Han C."/>
            <person name="Sozhamannan S."/>
            <person name="Rosenzweig C.N."/>
            <person name="Skowronski E.W."/>
        </authorList>
    </citation>
    <scope>NUCLEOTIDE SEQUENCE [LARGE SCALE GENOMIC DNA]</scope>
    <source>
        <strain evidence="2 3">PIT1</strain>
    </source>
</reference>
<proteinExistence type="predicted"/>
<dbReference type="GO" id="GO:0016020">
    <property type="term" value="C:membrane"/>
    <property type="evidence" value="ECO:0007669"/>
    <property type="project" value="TreeGrafter"/>
</dbReference>
<dbReference type="AlphaFoldDB" id="A0A432ZFJ2"/>
<organism evidence="2 3">
    <name type="scientific">Pseudidiomarina taiwanensis</name>
    <dbReference type="NCBI Taxonomy" id="337250"/>
    <lineage>
        <taxon>Bacteria</taxon>
        <taxon>Pseudomonadati</taxon>
        <taxon>Pseudomonadota</taxon>
        <taxon>Gammaproteobacteria</taxon>
        <taxon>Alteromonadales</taxon>
        <taxon>Idiomarinaceae</taxon>
        <taxon>Pseudidiomarina</taxon>
    </lineage>
</organism>
<dbReference type="InterPro" id="IPR000639">
    <property type="entry name" value="Epox_hydrolase-like"/>
</dbReference>
<dbReference type="RefSeq" id="WP_126827649.1">
    <property type="nucleotide sequence ID" value="NZ_PIQG01000003.1"/>
</dbReference>
<keyword evidence="3" id="KW-1185">Reference proteome</keyword>
<dbReference type="OrthoDB" id="9773293at2"/>
<feature type="domain" description="AB hydrolase-1" evidence="1">
    <location>
        <begin position="48"/>
        <end position="285"/>
    </location>
</feature>
<dbReference type="InterPro" id="IPR050266">
    <property type="entry name" value="AB_hydrolase_sf"/>
</dbReference>
<dbReference type="Gene3D" id="3.40.50.1820">
    <property type="entry name" value="alpha/beta hydrolase"/>
    <property type="match status" value="1"/>
</dbReference>
<dbReference type="Proteomes" id="UP000288279">
    <property type="component" value="Unassembled WGS sequence"/>
</dbReference>
<dbReference type="Pfam" id="PF00561">
    <property type="entry name" value="Abhydrolase_1"/>
    <property type="match status" value="1"/>
</dbReference>
<sequence>MSAKLGLKLYDAVMAFEAKLYGFKKAQVQTKDLKLSYYIRSPRGAKQTLLLLHGYTASKELWLRFAKQFNKMTDNRFQIIIPDLGGHGESDYDPERSYTPKAQVERLCDLLDALSIKQVSVAGNSMGGLIAANFALFEAERVEQVIAIDPAGVKTPEPSEVQKLFEQGKSPFLIHSEEDFRRFYPLTMARPPWMPDMFLRGMALRYQARREAYVKIFQDFFANDQLDKRLTDITCPTMVIWGEQDRIIDVSGAKRWRELLTKEGLPLPRVEIFSGFGHMPMVEAPAKTAAVCRDFLES</sequence>
<comment type="caution">
    <text evidence="2">The sequence shown here is derived from an EMBL/GenBank/DDBJ whole genome shotgun (WGS) entry which is preliminary data.</text>
</comment>
<dbReference type="GO" id="GO:0047372">
    <property type="term" value="F:monoacylglycerol lipase activity"/>
    <property type="evidence" value="ECO:0007669"/>
    <property type="project" value="TreeGrafter"/>
</dbReference>
<dbReference type="PRINTS" id="PR00111">
    <property type="entry name" value="ABHYDROLASE"/>
</dbReference>
<dbReference type="PANTHER" id="PTHR43798:SF5">
    <property type="entry name" value="MONOACYLGLYCEROL LIPASE ABHD6"/>
    <property type="match status" value="1"/>
</dbReference>
<evidence type="ECO:0000313" key="3">
    <source>
        <dbReference type="Proteomes" id="UP000288279"/>
    </source>
</evidence>
<name>A0A432ZFJ2_9GAMM</name>
<dbReference type="InterPro" id="IPR000073">
    <property type="entry name" value="AB_hydrolase_1"/>
</dbReference>
<dbReference type="PRINTS" id="PR00412">
    <property type="entry name" value="EPOXHYDRLASE"/>
</dbReference>